<evidence type="ECO:0000256" key="2">
    <source>
        <dbReference type="SAM" id="SignalP"/>
    </source>
</evidence>
<sequence>MCNRIAVLLALGTLVWTSIATAGAYRWVDDNGVTHYSQTPPPDRPVTRIAAPPPPPARQVQKERDRLDLQLQDAEIRKEKKQEQEQEQQKAADVEAARTRNCEAARRNLEILEGSPRRMIRMPSGEYRRLTAEEREEETLKAQARIDEFCDE</sequence>
<feature type="region of interest" description="Disordered" evidence="1">
    <location>
        <begin position="77"/>
        <end position="99"/>
    </location>
</feature>
<dbReference type="Pfam" id="PF13511">
    <property type="entry name" value="DUF4124"/>
    <property type="match status" value="1"/>
</dbReference>
<keyword evidence="2" id="KW-0732">Signal</keyword>
<dbReference type="AlphaFoldDB" id="A0A831RM88"/>
<dbReference type="EMBL" id="DRKP01000020">
    <property type="protein sequence ID" value="HEB95109.1"/>
    <property type="molecule type" value="Genomic_DNA"/>
</dbReference>
<gene>
    <name evidence="4" type="ORF">ENI96_01600</name>
</gene>
<evidence type="ECO:0000313" key="4">
    <source>
        <dbReference type="EMBL" id="HEB95109.1"/>
    </source>
</evidence>
<dbReference type="Proteomes" id="UP000886251">
    <property type="component" value="Unassembled WGS sequence"/>
</dbReference>
<evidence type="ECO:0000256" key="1">
    <source>
        <dbReference type="SAM" id="MobiDB-lite"/>
    </source>
</evidence>
<feature type="domain" description="DUF4124" evidence="3">
    <location>
        <begin position="17"/>
        <end position="59"/>
    </location>
</feature>
<proteinExistence type="predicted"/>
<reference evidence="4" key="1">
    <citation type="journal article" date="2020" name="mSystems">
        <title>Genome- and Community-Level Interaction Insights into Carbon Utilization and Element Cycling Functions of Hydrothermarchaeota in Hydrothermal Sediment.</title>
        <authorList>
            <person name="Zhou Z."/>
            <person name="Liu Y."/>
            <person name="Xu W."/>
            <person name="Pan J."/>
            <person name="Luo Z.H."/>
            <person name="Li M."/>
        </authorList>
    </citation>
    <scope>NUCLEOTIDE SEQUENCE [LARGE SCALE GENOMIC DNA]</scope>
    <source>
        <strain evidence="4">HyVt-443</strain>
    </source>
</reference>
<dbReference type="InterPro" id="IPR025392">
    <property type="entry name" value="DUF4124"/>
</dbReference>
<comment type="caution">
    <text evidence="4">The sequence shown here is derived from an EMBL/GenBank/DDBJ whole genome shotgun (WGS) entry which is preliminary data.</text>
</comment>
<evidence type="ECO:0000259" key="3">
    <source>
        <dbReference type="Pfam" id="PF13511"/>
    </source>
</evidence>
<protein>
    <submittedName>
        <fullName evidence="4">DUF4124 domain-containing protein</fullName>
    </submittedName>
</protein>
<name>A0A831RM88_9GAMM</name>
<organism evidence="4">
    <name type="scientific">Sedimenticola thiotaurini</name>
    <dbReference type="NCBI Taxonomy" id="1543721"/>
    <lineage>
        <taxon>Bacteria</taxon>
        <taxon>Pseudomonadati</taxon>
        <taxon>Pseudomonadota</taxon>
        <taxon>Gammaproteobacteria</taxon>
        <taxon>Chromatiales</taxon>
        <taxon>Sedimenticolaceae</taxon>
        <taxon>Sedimenticola</taxon>
    </lineage>
</organism>
<accession>A0A831RM88</accession>
<feature type="region of interest" description="Disordered" evidence="1">
    <location>
        <begin position="36"/>
        <end position="65"/>
    </location>
</feature>
<feature type="signal peptide" evidence="2">
    <location>
        <begin position="1"/>
        <end position="22"/>
    </location>
</feature>
<feature type="chain" id="PRO_5032319325" evidence="2">
    <location>
        <begin position="23"/>
        <end position="152"/>
    </location>
</feature>